<evidence type="ECO:0000256" key="1">
    <source>
        <dbReference type="ARBA" id="ARBA00022481"/>
    </source>
</evidence>
<dbReference type="PANTHER" id="PTHR30093">
    <property type="entry name" value="GENERAL SECRETION PATHWAY PROTEIN G"/>
    <property type="match status" value="1"/>
</dbReference>
<dbReference type="SUPFAM" id="SSF54523">
    <property type="entry name" value="Pili subunits"/>
    <property type="match status" value="1"/>
</dbReference>
<dbReference type="Pfam" id="PF07963">
    <property type="entry name" value="N_methyl"/>
    <property type="match status" value="1"/>
</dbReference>
<dbReference type="PANTHER" id="PTHR30093:SF47">
    <property type="entry name" value="TYPE IV PILUS NON-CORE MINOR PILIN PILE"/>
    <property type="match status" value="1"/>
</dbReference>
<dbReference type="GO" id="GO:0015627">
    <property type="term" value="C:type II protein secretion system complex"/>
    <property type="evidence" value="ECO:0007669"/>
    <property type="project" value="InterPro"/>
</dbReference>
<feature type="transmembrane region" description="Helical" evidence="2">
    <location>
        <begin position="12"/>
        <end position="31"/>
    </location>
</feature>
<reference evidence="3 4" key="1">
    <citation type="submission" date="2015-01" db="EMBL/GenBank/DDBJ databases">
        <title>Genome sequence of the anaerobic bacterium Geobacter soli GSS01, a dissimilatory Fe(III) reducer from soil.</title>
        <authorList>
            <person name="Yang G."/>
            <person name="Zhou S."/>
        </authorList>
    </citation>
    <scope>NUCLEOTIDE SEQUENCE [LARGE SCALE GENOMIC DNA]</scope>
    <source>
        <strain evidence="3 4">GSS01</strain>
    </source>
</reference>
<organism evidence="3 4">
    <name type="scientific">Geobacter soli</name>
    <dbReference type="NCBI Taxonomy" id="1510391"/>
    <lineage>
        <taxon>Bacteria</taxon>
        <taxon>Pseudomonadati</taxon>
        <taxon>Thermodesulfobacteriota</taxon>
        <taxon>Desulfuromonadia</taxon>
        <taxon>Geobacterales</taxon>
        <taxon>Geobacteraceae</taxon>
        <taxon>Geobacter</taxon>
    </lineage>
</organism>
<keyword evidence="2" id="KW-0812">Transmembrane</keyword>
<comment type="caution">
    <text evidence="3">The sequence shown here is derived from an EMBL/GenBank/DDBJ whole genome shotgun (WGS) entry which is preliminary data.</text>
</comment>
<dbReference type="PRINTS" id="PR00813">
    <property type="entry name" value="BCTERIALGSPG"/>
</dbReference>
<dbReference type="AlphaFoldDB" id="A0A0C1TMP5"/>
<dbReference type="Proteomes" id="UP000031433">
    <property type="component" value="Unassembled WGS sequence"/>
</dbReference>
<dbReference type="InterPro" id="IPR000983">
    <property type="entry name" value="Bac_GSPG_pilin"/>
</dbReference>
<proteinExistence type="predicted"/>
<dbReference type="Gene3D" id="3.30.700.10">
    <property type="entry name" value="Glycoprotein, Type 4 Pilin"/>
    <property type="match status" value="1"/>
</dbReference>
<keyword evidence="4" id="KW-1185">Reference proteome</keyword>
<sequence>MLKYLRNRKGFTLIELMIVVTIIGILAAIAVPNYRWGLIRAREAVLQENLYTMRSAIDQYYADQGKYPDTLDEMAEKRYLKSIPYDPFTGKNDTWVTVKPIEPTGEIHAAEEIKGNVADVHSGSDLVSSKGTPYKDW</sequence>
<accession>A0A0C1TMP5</accession>
<protein>
    <submittedName>
        <fullName evidence="3">General secretion pathway protein GspG</fullName>
    </submittedName>
</protein>
<dbReference type="GO" id="GO:0015628">
    <property type="term" value="P:protein secretion by the type II secretion system"/>
    <property type="evidence" value="ECO:0007669"/>
    <property type="project" value="InterPro"/>
</dbReference>
<dbReference type="InterPro" id="IPR012902">
    <property type="entry name" value="N_methyl_site"/>
</dbReference>
<evidence type="ECO:0000256" key="2">
    <source>
        <dbReference type="SAM" id="Phobius"/>
    </source>
</evidence>
<dbReference type="EMBL" id="JXBL01000001">
    <property type="protein sequence ID" value="KIE42169.1"/>
    <property type="molecule type" value="Genomic_DNA"/>
</dbReference>
<name>A0A0C1TMP5_9BACT</name>
<dbReference type="PROSITE" id="PS00409">
    <property type="entry name" value="PROKAR_NTER_METHYL"/>
    <property type="match status" value="1"/>
</dbReference>
<dbReference type="InterPro" id="IPR045584">
    <property type="entry name" value="Pilin-like"/>
</dbReference>
<dbReference type="NCBIfam" id="TIGR02532">
    <property type="entry name" value="IV_pilin_GFxxxE"/>
    <property type="match status" value="1"/>
</dbReference>
<keyword evidence="2" id="KW-1133">Transmembrane helix</keyword>
<keyword evidence="2" id="KW-0472">Membrane</keyword>
<gene>
    <name evidence="3" type="ORF">SE37_05815</name>
</gene>
<keyword evidence="1" id="KW-0488">Methylation</keyword>
<evidence type="ECO:0000313" key="4">
    <source>
        <dbReference type="Proteomes" id="UP000031433"/>
    </source>
</evidence>
<dbReference type="RefSeq" id="WP_039644478.1">
    <property type="nucleotide sequence ID" value="NZ_JXBL01000001.1"/>
</dbReference>
<evidence type="ECO:0000313" key="3">
    <source>
        <dbReference type="EMBL" id="KIE42169.1"/>
    </source>
</evidence>